<keyword evidence="1" id="KW-0479">Metal-binding</keyword>
<dbReference type="PANTHER" id="PTHR10293:SF73">
    <property type="entry name" value="GLUTAREDOXIN-3"/>
    <property type="match status" value="1"/>
</dbReference>
<feature type="domain" description="Glutaredoxin" evidence="5">
    <location>
        <begin position="256"/>
        <end position="319"/>
    </location>
</feature>
<dbReference type="Proteomes" id="UP000095280">
    <property type="component" value="Unplaced"/>
</dbReference>
<dbReference type="AlphaFoldDB" id="A0A1I8G8I8"/>
<keyword evidence="3" id="KW-0411">Iron-sulfur</keyword>
<dbReference type="PROSITE" id="PS51354">
    <property type="entry name" value="GLUTAREDOXIN_2"/>
    <property type="match status" value="2"/>
</dbReference>
<feature type="domain" description="Glutaredoxin" evidence="5">
    <location>
        <begin position="154"/>
        <end position="219"/>
    </location>
</feature>
<evidence type="ECO:0000313" key="6">
    <source>
        <dbReference type="Proteomes" id="UP000095280"/>
    </source>
</evidence>
<dbReference type="GO" id="GO:0005634">
    <property type="term" value="C:nucleus"/>
    <property type="evidence" value="ECO:0007669"/>
    <property type="project" value="TreeGrafter"/>
</dbReference>
<dbReference type="FunFam" id="3.40.30.10:FF:000012">
    <property type="entry name" value="Monothiol glutaredoxin"/>
    <property type="match status" value="2"/>
</dbReference>
<evidence type="ECO:0000313" key="8">
    <source>
        <dbReference type="WBParaSite" id="maker-uti_cns_0002476-snap-gene-0.1-mRNA-1"/>
    </source>
</evidence>
<dbReference type="Gene3D" id="3.40.30.10">
    <property type="entry name" value="Glutaredoxin"/>
    <property type="match status" value="3"/>
</dbReference>
<proteinExistence type="predicted"/>
<accession>A0A1I8G8I8</accession>
<dbReference type="GO" id="GO:0005829">
    <property type="term" value="C:cytosol"/>
    <property type="evidence" value="ECO:0007669"/>
    <property type="project" value="TreeGrafter"/>
</dbReference>
<dbReference type="InterPro" id="IPR036249">
    <property type="entry name" value="Thioredoxin-like_sf"/>
</dbReference>
<reference evidence="7 8" key="1">
    <citation type="submission" date="2016-11" db="UniProtKB">
        <authorList>
            <consortium name="WormBaseParasite"/>
        </authorList>
    </citation>
    <scope>IDENTIFICATION</scope>
</reference>
<dbReference type="InterPro" id="IPR002109">
    <property type="entry name" value="Glutaredoxin"/>
</dbReference>
<dbReference type="PANTHER" id="PTHR10293">
    <property type="entry name" value="GLUTAREDOXIN FAMILY MEMBER"/>
    <property type="match status" value="1"/>
</dbReference>
<evidence type="ECO:0000259" key="5">
    <source>
        <dbReference type="Pfam" id="PF00462"/>
    </source>
</evidence>
<evidence type="ECO:0000259" key="4">
    <source>
        <dbReference type="Pfam" id="PF00085"/>
    </source>
</evidence>
<name>A0A1I8G8I8_9PLAT</name>
<dbReference type="CDD" id="cd03028">
    <property type="entry name" value="GRX_PICOT_like"/>
    <property type="match status" value="2"/>
</dbReference>
<dbReference type="GO" id="GO:0006879">
    <property type="term" value="P:intracellular iron ion homeostasis"/>
    <property type="evidence" value="ECO:0007669"/>
    <property type="project" value="TreeGrafter"/>
</dbReference>
<dbReference type="Pfam" id="PF00462">
    <property type="entry name" value="Glutaredoxin"/>
    <property type="match status" value="2"/>
</dbReference>
<feature type="domain" description="Thioredoxin" evidence="4">
    <location>
        <begin position="8"/>
        <end position="95"/>
    </location>
</feature>
<dbReference type="Pfam" id="PF00085">
    <property type="entry name" value="Thioredoxin"/>
    <property type="match status" value="1"/>
</dbReference>
<dbReference type="WBParaSite" id="maker-uti_cns_0001121-snap-gene-0.15-mRNA-1">
    <property type="protein sequence ID" value="maker-uti_cns_0001121-snap-gene-0.15-mRNA-1"/>
    <property type="gene ID" value="maker-uti_cns_0001121-snap-gene-0.15"/>
</dbReference>
<evidence type="ECO:0000256" key="2">
    <source>
        <dbReference type="ARBA" id="ARBA00023004"/>
    </source>
</evidence>
<dbReference type="GO" id="GO:0046872">
    <property type="term" value="F:metal ion binding"/>
    <property type="evidence" value="ECO:0007669"/>
    <property type="project" value="UniProtKB-KW"/>
</dbReference>
<dbReference type="NCBIfam" id="TIGR00365">
    <property type="entry name" value="Grx4 family monothiol glutaredoxin"/>
    <property type="match status" value="1"/>
</dbReference>
<sequence>MTSSARVVLATSAETFESALASAKPGGLCLLHFRADWAAQCVQMSLVMDELAKEPAYSAVTFVNVEAEQVPQVTSRFGVLAVPTFLLVRRAAESQQPQVVDRLNGADPAALAAKLSAAVSATAPATGGDVAAAPKETQAQLEARLKSLLTRSPVLLFMKGSPDAPRCGFSRQIVELLRKHAEVAPFDHFDILTDQAVREGLKKLSNWPTYPQLYAAGELLGGLDVVREMDEAGELGPALKAAVTARLEKLVKAAPVMLFMKGSPDAPRCGFSRQIVELLRSEGVQFGHFDILQDNSVREGLKKFSNWPTFPQLYADGQLLGGLDIVREMQQAGELKEALPASCRA</sequence>
<evidence type="ECO:0000313" key="7">
    <source>
        <dbReference type="WBParaSite" id="maker-uti_cns_0001121-snap-gene-0.15-mRNA-1"/>
    </source>
</evidence>
<dbReference type="SUPFAM" id="SSF52833">
    <property type="entry name" value="Thioredoxin-like"/>
    <property type="match status" value="3"/>
</dbReference>
<dbReference type="InterPro" id="IPR013766">
    <property type="entry name" value="Thioredoxin_domain"/>
</dbReference>
<keyword evidence="2" id="KW-0408">Iron</keyword>
<organism evidence="6 7">
    <name type="scientific">Macrostomum lignano</name>
    <dbReference type="NCBI Taxonomy" id="282301"/>
    <lineage>
        <taxon>Eukaryota</taxon>
        <taxon>Metazoa</taxon>
        <taxon>Spiralia</taxon>
        <taxon>Lophotrochozoa</taxon>
        <taxon>Platyhelminthes</taxon>
        <taxon>Rhabditophora</taxon>
        <taxon>Macrostomorpha</taxon>
        <taxon>Macrostomida</taxon>
        <taxon>Macrostomidae</taxon>
        <taxon>Macrostomum</taxon>
    </lineage>
</organism>
<dbReference type="InterPro" id="IPR004480">
    <property type="entry name" value="Monothiol_GRX-rel"/>
</dbReference>
<keyword evidence="6" id="KW-1185">Reference proteome</keyword>
<evidence type="ECO:0000256" key="1">
    <source>
        <dbReference type="ARBA" id="ARBA00022723"/>
    </source>
</evidence>
<protein>
    <submittedName>
        <fullName evidence="7 8">Glutaredoxin domain-containing protein</fullName>
    </submittedName>
</protein>
<evidence type="ECO:0000256" key="3">
    <source>
        <dbReference type="ARBA" id="ARBA00023014"/>
    </source>
</evidence>
<dbReference type="WBParaSite" id="maker-uti_cns_0002476-snap-gene-0.1-mRNA-1">
    <property type="protein sequence ID" value="maker-uti_cns_0002476-snap-gene-0.1-mRNA-1"/>
    <property type="gene ID" value="maker-uti_cns_0002476-snap-gene-0.1"/>
</dbReference>
<dbReference type="GO" id="GO:0051536">
    <property type="term" value="F:iron-sulfur cluster binding"/>
    <property type="evidence" value="ECO:0007669"/>
    <property type="project" value="UniProtKB-KW"/>
</dbReference>
<dbReference type="InterPro" id="IPR033658">
    <property type="entry name" value="GRX_PICOT-like"/>
</dbReference>